<comment type="caution">
    <text evidence="1">The sequence shown here is derived from an EMBL/GenBank/DDBJ whole genome shotgun (WGS) entry which is preliminary data.</text>
</comment>
<dbReference type="NCBIfam" id="NF047509">
    <property type="entry name" value="Rv3131_FMN_oxido"/>
    <property type="match status" value="1"/>
</dbReference>
<name>A0A7X0I8X5_9ACTN</name>
<protein>
    <submittedName>
        <fullName evidence="1">Nitroreductase</fullName>
    </submittedName>
</protein>
<sequence length="312" mass="33759">MTAMIDPLATGLGVRRLLVAAGAAPSVQNTQPWRFRVTRHQAVALYADPGRRLTVSDPRGRSMYVSCGAALFNLRLAIRCAGYHPVVTPRPGTEPRLLAVAGMVAAGPPTPHESRLYEAIPLRRTNREPFDGAPVPPAALADLRIAASREGACLVPLDRAAVADMLDYAAMAEEELAADPVYLAELARWRLPSYVRGPASAGDPPVTRRFGDRDRTAAFEARPSLAVLTTPGDGPADWLRAGQALQRVLLTATVHGLSASFLNQPLDLRDMRGRTDPRHRRGHPQMIIRLGYGPAVPRAPRRPAADLRTHQA</sequence>
<dbReference type="RefSeq" id="WP_246496486.1">
    <property type="nucleotide sequence ID" value="NZ_BAAALO010000006.1"/>
</dbReference>
<evidence type="ECO:0000313" key="1">
    <source>
        <dbReference type="EMBL" id="MBB6470789.1"/>
    </source>
</evidence>
<evidence type="ECO:0000313" key="2">
    <source>
        <dbReference type="Proteomes" id="UP000555564"/>
    </source>
</evidence>
<proteinExistence type="predicted"/>
<keyword evidence="2" id="KW-1185">Reference proteome</keyword>
<dbReference type="PANTHER" id="PTHR23026:SF123">
    <property type="entry name" value="NAD(P)H NITROREDUCTASE RV3131-RELATED"/>
    <property type="match status" value="1"/>
</dbReference>
<organism evidence="1 2">
    <name type="scientific">Sphaerisporangium rubeum</name>
    <dbReference type="NCBI Taxonomy" id="321317"/>
    <lineage>
        <taxon>Bacteria</taxon>
        <taxon>Bacillati</taxon>
        <taxon>Actinomycetota</taxon>
        <taxon>Actinomycetes</taxon>
        <taxon>Streptosporangiales</taxon>
        <taxon>Streptosporangiaceae</taxon>
        <taxon>Sphaerisporangium</taxon>
    </lineage>
</organism>
<dbReference type="InterPro" id="IPR000415">
    <property type="entry name" value="Nitroreductase-like"/>
</dbReference>
<dbReference type="GO" id="GO:0016491">
    <property type="term" value="F:oxidoreductase activity"/>
    <property type="evidence" value="ECO:0007669"/>
    <property type="project" value="InterPro"/>
</dbReference>
<dbReference type="InterPro" id="IPR050627">
    <property type="entry name" value="Nitroreductase/BluB"/>
</dbReference>
<reference evidence="1 2" key="1">
    <citation type="submission" date="2020-08" db="EMBL/GenBank/DDBJ databases">
        <title>Sequencing the genomes of 1000 actinobacteria strains.</title>
        <authorList>
            <person name="Klenk H.-P."/>
        </authorList>
    </citation>
    <scope>NUCLEOTIDE SEQUENCE [LARGE SCALE GENOMIC DNA]</scope>
    <source>
        <strain evidence="1 2">DSM 44936</strain>
    </source>
</reference>
<accession>A0A7X0I8X5</accession>
<dbReference type="AlphaFoldDB" id="A0A7X0I8X5"/>
<dbReference type="EMBL" id="JACHIU010000001">
    <property type="protein sequence ID" value="MBB6470789.1"/>
    <property type="molecule type" value="Genomic_DNA"/>
</dbReference>
<dbReference type="Proteomes" id="UP000555564">
    <property type="component" value="Unassembled WGS sequence"/>
</dbReference>
<dbReference type="SUPFAM" id="SSF55469">
    <property type="entry name" value="FMN-dependent nitroreductase-like"/>
    <property type="match status" value="2"/>
</dbReference>
<dbReference type="Gene3D" id="3.40.109.10">
    <property type="entry name" value="NADH Oxidase"/>
    <property type="match status" value="1"/>
</dbReference>
<gene>
    <name evidence="1" type="ORF">BJ992_000220</name>
</gene>
<dbReference type="PANTHER" id="PTHR23026">
    <property type="entry name" value="NADPH NITROREDUCTASE"/>
    <property type="match status" value="1"/>
</dbReference>